<organism evidence="2 3">
    <name type="scientific">Cognatishimia activa</name>
    <dbReference type="NCBI Taxonomy" id="1715691"/>
    <lineage>
        <taxon>Bacteria</taxon>
        <taxon>Pseudomonadati</taxon>
        <taxon>Pseudomonadota</taxon>
        <taxon>Alphaproteobacteria</taxon>
        <taxon>Rhodobacterales</taxon>
        <taxon>Paracoccaceae</taxon>
        <taxon>Cognatishimia</taxon>
    </lineage>
</organism>
<feature type="transmembrane region" description="Helical" evidence="1">
    <location>
        <begin position="83"/>
        <end position="105"/>
    </location>
</feature>
<protein>
    <submittedName>
        <fullName evidence="2">AbrB family transcriptional regulator</fullName>
    </submittedName>
</protein>
<dbReference type="PANTHER" id="PTHR38457:SF1">
    <property type="entry name" value="REGULATOR ABRB-RELATED"/>
    <property type="match status" value="1"/>
</dbReference>
<dbReference type="RefSeq" id="WP_209357697.1">
    <property type="nucleotide sequence ID" value="NZ_CP060010.1"/>
</dbReference>
<feature type="transmembrane region" description="Helical" evidence="1">
    <location>
        <begin position="231"/>
        <end position="250"/>
    </location>
</feature>
<evidence type="ECO:0000256" key="1">
    <source>
        <dbReference type="SAM" id="Phobius"/>
    </source>
</evidence>
<keyword evidence="1" id="KW-0472">Membrane</keyword>
<proteinExistence type="predicted"/>
<feature type="transmembrane region" description="Helical" evidence="1">
    <location>
        <begin position="203"/>
        <end position="225"/>
    </location>
</feature>
<feature type="transmembrane region" description="Helical" evidence="1">
    <location>
        <begin position="12"/>
        <end position="34"/>
    </location>
</feature>
<keyword evidence="1" id="KW-1133">Transmembrane helix</keyword>
<dbReference type="InterPro" id="IPR007820">
    <property type="entry name" value="AbrB_fam"/>
</dbReference>
<dbReference type="Proteomes" id="UP000665026">
    <property type="component" value="Chromosome"/>
</dbReference>
<feature type="transmembrane region" description="Helical" evidence="1">
    <location>
        <begin position="262"/>
        <end position="287"/>
    </location>
</feature>
<dbReference type="EMBL" id="CP060010">
    <property type="protein sequence ID" value="QTN37001.1"/>
    <property type="molecule type" value="Genomic_DNA"/>
</dbReference>
<feature type="transmembrane region" description="Helical" evidence="1">
    <location>
        <begin position="324"/>
        <end position="342"/>
    </location>
</feature>
<sequence length="348" mass="36504">MPFRPSRAQLNTFGIAAIGAAMFWSLGLPLPFLFGPMAACLLTALFGAKLSGFGQVGDAARTILGVTIGCSITPDVVHELPRMAGSVALIPLYIILIGVIGVPFFRYVCKFDYPTAYYASMPGGLQDMILFGEEAGGNVRVLSLIHATRVLVIVIAAPIILTQVYNTPLTNPIGQPARDLPLHEMGLMVFAAWAGWKGGERIGLFGASILGPLILAAALSLGGFIHSRPPAEAILAAQFFLGAIVGAKYVGVTLGELRRVVLAGMAFMLVLTLLAAAFAQVVTALGLSAPVNALLAFAPGGQAELTILTIIAGGDLSYVITHHITRIIVVIIGAPIAARLLWNRPDRS</sequence>
<dbReference type="PIRSF" id="PIRSF038991">
    <property type="entry name" value="Protein_AbrB"/>
    <property type="match status" value="1"/>
</dbReference>
<reference evidence="2" key="1">
    <citation type="submission" date="2020-07" db="EMBL/GenBank/DDBJ databases">
        <title>Genome sequences of bacteria associated with the marine, planktonic diatom Thalassiosira profunda strain ECT2AJA-044.</title>
        <authorList>
            <person name="Gargas C.B."/>
            <person name="Roberts W.R."/>
            <person name="Alverson A.J."/>
        </authorList>
    </citation>
    <scope>NUCLEOTIDE SEQUENCE</scope>
    <source>
        <strain evidence="2">ECT2AJA-044</strain>
    </source>
</reference>
<dbReference type="AlphaFoldDB" id="A0A975I9K8"/>
<keyword evidence="1" id="KW-0812">Transmembrane</keyword>
<gene>
    <name evidence="2" type="ORF">HZ995_05705</name>
</gene>
<evidence type="ECO:0000313" key="3">
    <source>
        <dbReference type="Proteomes" id="UP000665026"/>
    </source>
</evidence>
<evidence type="ECO:0000313" key="2">
    <source>
        <dbReference type="EMBL" id="QTN37001.1"/>
    </source>
</evidence>
<dbReference type="KEGG" id="cact:HZ995_05705"/>
<dbReference type="GO" id="GO:0010468">
    <property type="term" value="P:regulation of gene expression"/>
    <property type="evidence" value="ECO:0007669"/>
    <property type="project" value="InterPro"/>
</dbReference>
<name>A0A975I9K8_9RHOB</name>
<accession>A0A975I9K8</accession>
<dbReference type="PANTHER" id="PTHR38457">
    <property type="entry name" value="REGULATOR ABRB-RELATED"/>
    <property type="match status" value="1"/>
</dbReference>
<dbReference type="Pfam" id="PF05145">
    <property type="entry name" value="AbrB"/>
    <property type="match status" value="1"/>
</dbReference>
<dbReference type="GO" id="GO:0016020">
    <property type="term" value="C:membrane"/>
    <property type="evidence" value="ECO:0007669"/>
    <property type="project" value="InterPro"/>
</dbReference>